<evidence type="ECO:0000313" key="6">
    <source>
        <dbReference type="EMBL" id="SEE18264.1"/>
    </source>
</evidence>
<evidence type="ECO:0000256" key="1">
    <source>
        <dbReference type="ARBA" id="ARBA00018719"/>
    </source>
</evidence>
<sequence>MAKIDNRNEQMFPKLTPNEIDRLHRFGEVRHYAPGEALFVTGSVAPGMYVLIKGSVRLTRRDPFGHSAPIVEQGPGDFVAEVGQLSGQPAFVDVHAIDDVEALLIPPENLRALMIEEPELGERIMHALILRRVALIEAGTGGPVLIGAENSPDVIRLQGFLARNAYPHQLLDPAQDQDAAKLVAQYAPNPSDLPLAVCPKGTILKNPNETELARALGMVPIDERDRTYDVAVVGAGPAGLSTAVYAASEGLSVIVFDARAFGGQAGASARIENYLGFPAGISGQALTGRAYVQAQKFGARVMIPCEVVRLDRTETELGLHLTDGRRVKAATVVVATGARYRRLDVPNLNDFEGRGVWYWASPIEARLCRDEEIVLVGGGNSAGQAAVFLRSFAKNIRMLVRGPSLAESMSQYLVDRIKAIDNIEVLTRTEIVALYGSREKQLERVRWRNNVTGEETEKPIRHVFCFIGAEPATGWLRDSGIALDSKNFVLTGSDVPFDARPSNNRSRRPLPLETSVRGVFASGDVRSGSVKRVGAAIGEGAVVGAELHVARADGAAESSGDAEKDSGTGSVDAMGMRLNPHCTPKRAHQEATAALSNGVAPAYSAAGWDRGR</sequence>
<dbReference type="Pfam" id="PF00027">
    <property type="entry name" value="cNMP_binding"/>
    <property type="match status" value="1"/>
</dbReference>
<dbReference type="SUPFAM" id="SSF51905">
    <property type="entry name" value="FAD/NAD(P)-binding domain"/>
    <property type="match status" value="1"/>
</dbReference>
<evidence type="ECO:0000256" key="3">
    <source>
        <dbReference type="ARBA" id="ARBA00023002"/>
    </source>
</evidence>
<accession>A0A1M7GDR7</accession>
<dbReference type="Proteomes" id="UP000183208">
    <property type="component" value="Unassembled WGS sequence"/>
</dbReference>
<feature type="region of interest" description="Disordered" evidence="4">
    <location>
        <begin position="553"/>
        <end position="612"/>
    </location>
</feature>
<protein>
    <recommendedName>
        <fullName evidence="1">Thioredoxin reductase</fullName>
    </recommendedName>
</protein>
<dbReference type="InterPro" id="IPR000595">
    <property type="entry name" value="cNMP-bd_dom"/>
</dbReference>
<keyword evidence="3" id="KW-0560">Oxidoreductase</keyword>
<dbReference type="EMBL" id="FNTI01000001">
    <property type="protein sequence ID" value="SEE18264.1"/>
    <property type="molecule type" value="Genomic_DNA"/>
</dbReference>
<proteinExistence type="predicted"/>
<dbReference type="InterPro" id="IPR014710">
    <property type="entry name" value="RmlC-like_jellyroll"/>
</dbReference>
<dbReference type="AlphaFoldDB" id="A0A1M7GDR7"/>
<dbReference type="Gene3D" id="2.60.120.10">
    <property type="entry name" value="Jelly Rolls"/>
    <property type="match status" value="1"/>
</dbReference>
<dbReference type="InterPro" id="IPR036188">
    <property type="entry name" value="FAD/NAD-bd_sf"/>
</dbReference>
<name>A0A1M7GDR7_9BRAD</name>
<reference evidence="6 7" key="1">
    <citation type="submission" date="2016-10" db="EMBL/GenBank/DDBJ databases">
        <authorList>
            <person name="de Groot N.N."/>
        </authorList>
    </citation>
    <scope>NUCLEOTIDE SEQUENCE [LARGE SCALE GENOMIC DNA]</scope>
    <source>
        <strain evidence="6 7">GAS522</strain>
    </source>
</reference>
<dbReference type="GO" id="GO:0016491">
    <property type="term" value="F:oxidoreductase activity"/>
    <property type="evidence" value="ECO:0007669"/>
    <property type="project" value="UniProtKB-KW"/>
</dbReference>
<evidence type="ECO:0000256" key="2">
    <source>
        <dbReference type="ARBA" id="ARBA00022630"/>
    </source>
</evidence>
<feature type="domain" description="Cyclic nucleotide-binding" evidence="5">
    <location>
        <begin position="11"/>
        <end position="131"/>
    </location>
</feature>
<evidence type="ECO:0000259" key="5">
    <source>
        <dbReference type="PROSITE" id="PS50042"/>
    </source>
</evidence>
<dbReference type="PRINTS" id="PR00368">
    <property type="entry name" value="FADPNR"/>
</dbReference>
<evidence type="ECO:0000256" key="4">
    <source>
        <dbReference type="SAM" id="MobiDB-lite"/>
    </source>
</evidence>
<dbReference type="Gene3D" id="3.50.50.60">
    <property type="entry name" value="FAD/NAD(P)-binding domain"/>
    <property type="match status" value="2"/>
</dbReference>
<dbReference type="SMART" id="SM00100">
    <property type="entry name" value="cNMP"/>
    <property type="match status" value="1"/>
</dbReference>
<evidence type="ECO:0000313" key="7">
    <source>
        <dbReference type="Proteomes" id="UP000183208"/>
    </source>
</evidence>
<dbReference type="InterPro" id="IPR050097">
    <property type="entry name" value="Ferredoxin-NADP_redctase_2"/>
</dbReference>
<dbReference type="PRINTS" id="PR00469">
    <property type="entry name" value="PNDRDTASEII"/>
</dbReference>
<dbReference type="PROSITE" id="PS50042">
    <property type="entry name" value="CNMP_BINDING_3"/>
    <property type="match status" value="1"/>
</dbReference>
<keyword evidence="2" id="KW-0285">Flavoprotein</keyword>
<gene>
    <name evidence="6" type="ORF">SAMN05444171_6559</name>
</gene>
<dbReference type="InterPro" id="IPR018490">
    <property type="entry name" value="cNMP-bd_dom_sf"/>
</dbReference>
<dbReference type="PANTHER" id="PTHR48105">
    <property type="entry name" value="THIOREDOXIN REDUCTASE 1-RELATED-RELATED"/>
    <property type="match status" value="1"/>
</dbReference>
<dbReference type="Pfam" id="PF07992">
    <property type="entry name" value="Pyr_redox_2"/>
    <property type="match status" value="1"/>
</dbReference>
<organism evidence="6 7">
    <name type="scientific">Bradyrhizobium lablabi</name>
    <dbReference type="NCBI Taxonomy" id="722472"/>
    <lineage>
        <taxon>Bacteria</taxon>
        <taxon>Pseudomonadati</taxon>
        <taxon>Pseudomonadota</taxon>
        <taxon>Alphaproteobacteria</taxon>
        <taxon>Hyphomicrobiales</taxon>
        <taxon>Nitrobacteraceae</taxon>
        <taxon>Bradyrhizobium</taxon>
    </lineage>
</organism>
<dbReference type="InterPro" id="IPR023753">
    <property type="entry name" value="FAD/NAD-binding_dom"/>
</dbReference>
<dbReference type="SUPFAM" id="SSF51206">
    <property type="entry name" value="cAMP-binding domain-like"/>
    <property type="match status" value="1"/>
</dbReference>
<dbReference type="CDD" id="cd00038">
    <property type="entry name" value="CAP_ED"/>
    <property type="match status" value="1"/>
</dbReference>
<dbReference type="OrthoDB" id="9786503at2"/>